<dbReference type="CDD" id="cd20293">
    <property type="entry name" value="cupin_HutD_N"/>
    <property type="match status" value="1"/>
</dbReference>
<dbReference type="RefSeq" id="WP_005054454.1">
    <property type="nucleotide sequence ID" value="NZ_KB849759.1"/>
</dbReference>
<dbReference type="PANTHER" id="PTHR37943">
    <property type="entry name" value="PROTEIN VES"/>
    <property type="match status" value="1"/>
</dbReference>
<evidence type="ECO:0008006" key="3">
    <source>
        <dbReference type="Google" id="ProtNLM"/>
    </source>
</evidence>
<organism evidence="1 2">
    <name type="scientific">Acinetobacter beijerinckii ANC 3835</name>
    <dbReference type="NCBI Taxonomy" id="1217649"/>
    <lineage>
        <taxon>Bacteria</taxon>
        <taxon>Pseudomonadati</taxon>
        <taxon>Pseudomonadota</taxon>
        <taxon>Gammaproteobacteria</taxon>
        <taxon>Moraxellales</taxon>
        <taxon>Moraxellaceae</taxon>
        <taxon>Acinetobacter</taxon>
    </lineage>
</organism>
<dbReference type="InterPro" id="IPR014710">
    <property type="entry name" value="RmlC-like_jellyroll"/>
</dbReference>
<dbReference type="HOGENOM" id="CLU_090931_0_1_6"/>
<evidence type="ECO:0000313" key="2">
    <source>
        <dbReference type="Proteomes" id="UP000018417"/>
    </source>
</evidence>
<comment type="caution">
    <text evidence="1">The sequence shown here is derived from an EMBL/GenBank/DDBJ whole genome shotgun (WGS) entry which is preliminary data.</text>
</comment>
<gene>
    <name evidence="1" type="ORF">F934_02032</name>
</gene>
<proteinExistence type="predicted"/>
<dbReference type="AlphaFoldDB" id="N9FGG7"/>
<name>N9FGG7_9GAMM</name>
<dbReference type="InterPro" id="IPR011051">
    <property type="entry name" value="RmlC_Cupin_sf"/>
</dbReference>
<accession>N9FGG7</accession>
<sequence length="194" mass="22418">MIQHLSTADYKRMLWKNGAGYTVELARSEGSCLESFDWRISMADVKTSGSFSKFEGMQRYLTVLEGQDILLNIDHQVKHLQYLESIKFSGDCQVSCELPNGKIRDFNLIYDVKKFHADYEWVFESAASEITSSADLIFVFNQSLESLEIKINESIFYLEHQESLIIKDRNYLKSISFGKQDKKQVCAIQLTKIK</sequence>
<reference evidence="1 2" key="1">
    <citation type="submission" date="2013-02" db="EMBL/GenBank/DDBJ databases">
        <title>The Genome Sequence of Acinetobacter beijerinckii ANC 3835.</title>
        <authorList>
            <consortium name="The Broad Institute Genome Sequencing Platform"/>
            <consortium name="The Broad Institute Genome Sequencing Center for Infectious Disease"/>
            <person name="Cerqueira G."/>
            <person name="Feldgarden M."/>
            <person name="Courvalin P."/>
            <person name="Perichon B."/>
            <person name="Grillot-Courvalin C."/>
            <person name="Clermont D."/>
            <person name="Rocha E."/>
            <person name="Yoon E.-J."/>
            <person name="Nemec A."/>
            <person name="Walker B."/>
            <person name="Young S.K."/>
            <person name="Zeng Q."/>
            <person name="Gargeya S."/>
            <person name="Fitzgerald M."/>
            <person name="Haas B."/>
            <person name="Abouelleil A."/>
            <person name="Alvarado L."/>
            <person name="Arachchi H.M."/>
            <person name="Berlin A.M."/>
            <person name="Chapman S.B."/>
            <person name="Dewar J."/>
            <person name="Goldberg J."/>
            <person name="Griggs A."/>
            <person name="Gujja S."/>
            <person name="Hansen M."/>
            <person name="Howarth C."/>
            <person name="Imamovic A."/>
            <person name="Larimer J."/>
            <person name="McCowan C."/>
            <person name="Murphy C."/>
            <person name="Neiman D."/>
            <person name="Pearson M."/>
            <person name="Priest M."/>
            <person name="Roberts A."/>
            <person name="Saif S."/>
            <person name="Shea T."/>
            <person name="Sisk P."/>
            <person name="Sykes S."/>
            <person name="Wortman J."/>
            <person name="Nusbaum C."/>
            <person name="Birren B."/>
        </authorList>
    </citation>
    <scope>NUCLEOTIDE SEQUENCE [LARGE SCALE GENOMIC DNA]</scope>
    <source>
        <strain evidence="1 2">ANC 3835</strain>
    </source>
</reference>
<protein>
    <recommendedName>
        <fullName evidence="3">HutD family protein</fullName>
    </recommendedName>
</protein>
<dbReference type="InterPro" id="IPR010282">
    <property type="entry name" value="Uncharacterised_HutD/Ves"/>
</dbReference>
<dbReference type="PATRIC" id="fig|1217649.3.peg.1971"/>
<dbReference type="PANTHER" id="PTHR37943:SF1">
    <property type="entry name" value="PROTEIN VES"/>
    <property type="match status" value="1"/>
</dbReference>
<dbReference type="Gene3D" id="2.60.120.10">
    <property type="entry name" value="Jelly Rolls"/>
    <property type="match status" value="1"/>
</dbReference>
<evidence type="ECO:0000313" key="1">
    <source>
        <dbReference type="EMBL" id="ENW03996.1"/>
    </source>
</evidence>
<dbReference type="Pfam" id="PF05962">
    <property type="entry name" value="HutD"/>
    <property type="match status" value="1"/>
</dbReference>
<dbReference type="SUPFAM" id="SSF51182">
    <property type="entry name" value="RmlC-like cupins"/>
    <property type="match status" value="1"/>
</dbReference>
<dbReference type="Proteomes" id="UP000018417">
    <property type="component" value="Unassembled WGS sequence"/>
</dbReference>
<dbReference type="EMBL" id="APQK01000013">
    <property type="protein sequence ID" value="ENW03996.1"/>
    <property type="molecule type" value="Genomic_DNA"/>
</dbReference>
<dbReference type="OrthoDB" id="9800082at2"/>